<evidence type="ECO:0000313" key="13">
    <source>
        <dbReference type="Proteomes" id="UP000886845"/>
    </source>
</evidence>
<evidence type="ECO:0000256" key="4">
    <source>
        <dbReference type="ARBA" id="ARBA00022723"/>
    </source>
</evidence>
<dbReference type="EMBL" id="DVOR01000177">
    <property type="protein sequence ID" value="HIV09554.1"/>
    <property type="molecule type" value="Genomic_DNA"/>
</dbReference>
<accession>A0A9D1T3B8</accession>
<dbReference type="Pfam" id="PF02880">
    <property type="entry name" value="PGM_PMM_III"/>
    <property type="match status" value="1"/>
</dbReference>
<protein>
    <submittedName>
        <fullName evidence="12">Phosphomannomutase/phosphoglucomutase</fullName>
    </submittedName>
</protein>
<dbReference type="GO" id="GO:0005975">
    <property type="term" value="P:carbohydrate metabolic process"/>
    <property type="evidence" value="ECO:0007669"/>
    <property type="project" value="InterPro"/>
</dbReference>
<dbReference type="InterPro" id="IPR005845">
    <property type="entry name" value="A-D-PHexomutase_a/b/a-II"/>
</dbReference>
<name>A0A9D1T3B8_9BACT</name>
<evidence type="ECO:0000256" key="1">
    <source>
        <dbReference type="ARBA" id="ARBA00001946"/>
    </source>
</evidence>
<feature type="domain" description="Alpha-D-phosphohexomutase alpha/beta/alpha" evidence="11">
    <location>
        <begin position="249"/>
        <end position="357"/>
    </location>
</feature>
<keyword evidence="5 7" id="KW-0460">Magnesium</keyword>
<dbReference type="InterPro" id="IPR036900">
    <property type="entry name" value="A-D-PHexomutase_C_sf"/>
</dbReference>
<evidence type="ECO:0000256" key="6">
    <source>
        <dbReference type="ARBA" id="ARBA00023235"/>
    </source>
</evidence>
<dbReference type="Gene3D" id="3.40.120.10">
    <property type="entry name" value="Alpha-D-Glucose-1,6-Bisphosphate, subunit A, domain 3"/>
    <property type="match status" value="3"/>
</dbReference>
<comment type="similarity">
    <text evidence="2 7">Belongs to the phosphohexose mutase family.</text>
</comment>
<feature type="domain" description="Alpha-D-phosphohexomutase C-terminal" evidence="8">
    <location>
        <begin position="387"/>
        <end position="444"/>
    </location>
</feature>
<dbReference type="InterPro" id="IPR016055">
    <property type="entry name" value="A-D-PHexomutase_a/b/a-I/II/III"/>
</dbReference>
<organism evidence="12 13">
    <name type="scientific">Candidatus Spyradenecus faecavium</name>
    <dbReference type="NCBI Taxonomy" id="2840947"/>
    <lineage>
        <taxon>Bacteria</taxon>
        <taxon>Pseudomonadati</taxon>
        <taxon>Lentisphaerota</taxon>
        <taxon>Lentisphaeria</taxon>
        <taxon>Lentisphaerales</taxon>
        <taxon>Lentisphaeraceae</taxon>
        <taxon>Lentisphaeraceae incertae sedis</taxon>
        <taxon>Candidatus Spyradenecus</taxon>
    </lineage>
</organism>
<dbReference type="Pfam" id="PF02879">
    <property type="entry name" value="PGM_PMM_II"/>
    <property type="match status" value="1"/>
</dbReference>
<evidence type="ECO:0000256" key="3">
    <source>
        <dbReference type="ARBA" id="ARBA00022553"/>
    </source>
</evidence>
<dbReference type="InterPro" id="IPR005844">
    <property type="entry name" value="A-D-PHexomutase_a/b/a-I"/>
</dbReference>
<dbReference type="GO" id="GO:0016868">
    <property type="term" value="F:intramolecular phosphotransferase activity"/>
    <property type="evidence" value="ECO:0007669"/>
    <property type="project" value="InterPro"/>
</dbReference>
<dbReference type="Pfam" id="PF00408">
    <property type="entry name" value="PGM_PMM_IV"/>
    <property type="match status" value="1"/>
</dbReference>
<keyword evidence="4 7" id="KW-0479">Metal-binding</keyword>
<dbReference type="Pfam" id="PF02878">
    <property type="entry name" value="PGM_PMM_I"/>
    <property type="match status" value="1"/>
</dbReference>
<dbReference type="GO" id="GO:0000287">
    <property type="term" value="F:magnesium ion binding"/>
    <property type="evidence" value="ECO:0007669"/>
    <property type="project" value="InterPro"/>
</dbReference>
<dbReference type="InterPro" id="IPR016066">
    <property type="entry name" value="A-D-PHexomutase_CS"/>
</dbReference>
<dbReference type="PANTHER" id="PTHR43771:SF1">
    <property type="entry name" value="PHOSPHOMANNOMUTASE"/>
    <property type="match status" value="1"/>
</dbReference>
<evidence type="ECO:0000259" key="8">
    <source>
        <dbReference type="Pfam" id="PF00408"/>
    </source>
</evidence>
<dbReference type="SUPFAM" id="SSF53738">
    <property type="entry name" value="Phosphoglucomutase, first 3 domains"/>
    <property type="match status" value="3"/>
</dbReference>
<dbReference type="Gene3D" id="3.30.310.50">
    <property type="entry name" value="Alpha-D-phosphohexomutase, C-terminal domain"/>
    <property type="match status" value="1"/>
</dbReference>
<evidence type="ECO:0000256" key="5">
    <source>
        <dbReference type="ARBA" id="ARBA00022842"/>
    </source>
</evidence>
<sequence>MKAFKAYDIRGVYGQDLTDELAYRIGRCLPTVLRAKRVVVGRDVRASSPALAEALIRGLLEAGADVDDMGRCTTPMCYFANAEGGYDASVMVTASHNPPEYNGFKVCRSDARPCGYEQGLREVEALLEGGALPPPAAFPGTRRERAFTEAYVAWMAARKPDLSGLDFSVDFSDGATGLIGKALLPEAREALNAGCSGRFACHGPDPLKEANRAQLRRSVQAHRADVGLLFDGDGDRVCFVDAEGAFIPPDAFIPLIAEELRARCPDASNAVVHDVRTSRGVIEALRERGFEPHMVKVGAAFAKTALRDLNGLCGGEVAGHYYFRDFHWSDSGLYAALIVLGVLARAKREGRTLRDLIGPIVGRYVSSGEVNIPDVADRSAAVARVEAAVTALMGPPERRIDYDGVRLDWADAWLGVRPSNTEPLLRIAAEAKTQPALERLLAAARSAVNG</sequence>
<comment type="cofactor">
    <cofactor evidence="1">
        <name>Mg(2+)</name>
        <dbReference type="ChEBI" id="CHEBI:18420"/>
    </cofactor>
</comment>
<keyword evidence="6" id="KW-0413">Isomerase</keyword>
<dbReference type="PROSITE" id="PS00710">
    <property type="entry name" value="PGM_PMM"/>
    <property type="match status" value="1"/>
</dbReference>
<dbReference type="InterPro" id="IPR005846">
    <property type="entry name" value="A-D-PHexomutase_a/b/a-III"/>
</dbReference>
<dbReference type="PANTHER" id="PTHR43771">
    <property type="entry name" value="PHOSPHOMANNOMUTASE"/>
    <property type="match status" value="1"/>
</dbReference>
<dbReference type="AlphaFoldDB" id="A0A9D1T3B8"/>
<reference evidence="12" key="2">
    <citation type="journal article" date="2021" name="PeerJ">
        <title>Extensive microbial diversity within the chicken gut microbiome revealed by metagenomics and culture.</title>
        <authorList>
            <person name="Gilroy R."/>
            <person name="Ravi A."/>
            <person name="Getino M."/>
            <person name="Pursley I."/>
            <person name="Horton D.L."/>
            <person name="Alikhan N.F."/>
            <person name="Baker D."/>
            <person name="Gharbi K."/>
            <person name="Hall N."/>
            <person name="Watson M."/>
            <person name="Adriaenssens E.M."/>
            <person name="Foster-Nyarko E."/>
            <person name="Jarju S."/>
            <person name="Secka A."/>
            <person name="Antonio M."/>
            <person name="Oren A."/>
            <person name="Chaudhuri R.R."/>
            <person name="La Ragione R."/>
            <person name="Hildebrand F."/>
            <person name="Pallen M.J."/>
        </authorList>
    </citation>
    <scope>NUCLEOTIDE SEQUENCE</scope>
    <source>
        <strain evidence="12">35461</strain>
    </source>
</reference>
<gene>
    <name evidence="12" type="ORF">IAC79_05535</name>
</gene>
<dbReference type="InterPro" id="IPR005843">
    <property type="entry name" value="A-D-PHexomutase_C"/>
</dbReference>
<dbReference type="CDD" id="cd03089">
    <property type="entry name" value="PMM_PGM"/>
    <property type="match status" value="1"/>
</dbReference>
<dbReference type="Proteomes" id="UP000886845">
    <property type="component" value="Unassembled WGS sequence"/>
</dbReference>
<evidence type="ECO:0000259" key="9">
    <source>
        <dbReference type="Pfam" id="PF02878"/>
    </source>
</evidence>
<reference evidence="12" key="1">
    <citation type="submission" date="2020-10" db="EMBL/GenBank/DDBJ databases">
        <authorList>
            <person name="Gilroy R."/>
        </authorList>
    </citation>
    <scope>NUCLEOTIDE SEQUENCE</scope>
    <source>
        <strain evidence="12">35461</strain>
    </source>
</reference>
<evidence type="ECO:0000256" key="2">
    <source>
        <dbReference type="ARBA" id="ARBA00010231"/>
    </source>
</evidence>
<dbReference type="PRINTS" id="PR00509">
    <property type="entry name" value="PGMPMM"/>
</dbReference>
<evidence type="ECO:0000259" key="11">
    <source>
        <dbReference type="Pfam" id="PF02880"/>
    </source>
</evidence>
<dbReference type="InterPro" id="IPR005841">
    <property type="entry name" value="Alpha-D-phosphohexomutase_SF"/>
</dbReference>
<evidence type="ECO:0000259" key="10">
    <source>
        <dbReference type="Pfam" id="PF02879"/>
    </source>
</evidence>
<proteinExistence type="inferred from homology"/>
<evidence type="ECO:0000256" key="7">
    <source>
        <dbReference type="RuleBase" id="RU004326"/>
    </source>
</evidence>
<feature type="domain" description="Alpha-D-phosphohexomutase alpha/beta/alpha" evidence="9">
    <location>
        <begin position="2"/>
        <end position="125"/>
    </location>
</feature>
<keyword evidence="3" id="KW-0597">Phosphoprotein</keyword>
<feature type="domain" description="Alpha-D-phosphohexomutase alpha/beta/alpha" evidence="10">
    <location>
        <begin position="147"/>
        <end position="244"/>
    </location>
</feature>
<evidence type="ECO:0000313" key="12">
    <source>
        <dbReference type="EMBL" id="HIV09554.1"/>
    </source>
</evidence>
<comment type="caution">
    <text evidence="12">The sequence shown here is derived from an EMBL/GenBank/DDBJ whole genome shotgun (WGS) entry which is preliminary data.</text>
</comment>
<dbReference type="SUPFAM" id="SSF55957">
    <property type="entry name" value="Phosphoglucomutase, C-terminal domain"/>
    <property type="match status" value="1"/>
</dbReference>